<dbReference type="PANTHER" id="PTHR38681">
    <property type="entry name" value="RETROVIRUS-RELATED POL POLYPROTEIN FROM TRANSPOSON 412-LIKE PROTEIN-RELATED"/>
    <property type="match status" value="1"/>
</dbReference>
<dbReference type="AlphaFoldDB" id="A0A8X6LY54"/>
<organism evidence="1 2">
    <name type="scientific">Trichonephila clavata</name>
    <name type="common">Joro spider</name>
    <name type="synonym">Nephila clavata</name>
    <dbReference type="NCBI Taxonomy" id="2740835"/>
    <lineage>
        <taxon>Eukaryota</taxon>
        <taxon>Metazoa</taxon>
        <taxon>Ecdysozoa</taxon>
        <taxon>Arthropoda</taxon>
        <taxon>Chelicerata</taxon>
        <taxon>Arachnida</taxon>
        <taxon>Araneae</taxon>
        <taxon>Araneomorphae</taxon>
        <taxon>Entelegynae</taxon>
        <taxon>Araneoidea</taxon>
        <taxon>Nephilidae</taxon>
        <taxon>Trichonephila</taxon>
    </lineage>
</organism>
<accession>A0A8X6LY54</accession>
<dbReference type="OrthoDB" id="8067857at2759"/>
<proteinExistence type="predicted"/>
<evidence type="ECO:0000313" key="1">
    <source>
        <dbReference type="EMBL" id="GFR24967.1"/>
    </source>
</evidence>
<comment type="caution">
    <text evidence="1">The sequence shown here is derived from an EMBL/GenBank/DDBJ whole genome shotgun (WGS) entry which is preliminary data.</text>
</comment>
<evidence type="ECO:0000313" key="2">
    <source>
        <dbReference type="Proteomes" id="UP000887116"/>
    </source>
</evidence>
<dbReference type="PANTHER" id="PTHR38681:SF1">
    <property type="entry name" value="RETROVIRUS-RELATED POL POLYPROTEIN FROM TRANSPOSON 412-LIKE PROTEIN"/>
    <property type="match status" value="1"/>
</dbReference>
<name>A0A8X6LY54_TRICU</name>
<protein>
    <submittedName>
        <fullName evidence="1">Gag-pol polyprotein</fullName>
    </submittedName>
</protein>
<reference evidence="1" key="1">
    <citation type="submission" date="2020-07" db="EMBL/GenBank/DDBJ databases">
        <title>Multicomponent nature underlies the extraordinary mechanical properties of spider dragline silk.</title>
        <authorList>
            <person name="Kono N."/>
            <person name="Nakamura H."/>
            <person name="Mori M."/>
            <person name="Yoshida Y."/>
            <person name="Ohtoshi R."/>
            <person name="Malay A.D."/>
            <person name="Moran D.A.P."/>
            <person name="Tomita M."/>
            <person name="Numata K."/>
            <person name="Arakawa K."/>
        </authorList>
    </citation>
    <scope>NUCLEOTIDE SEQUENCE</scope>
</reference>
<sequence length="118" mass="13929">MQRLQPKPTRSWGKQTIFVHSELHKFTPVFVRRDSVRRPLQAPYDGLYPVIKRSDKFYKVNIHGNPSSISTDRLKSAFTHNVDDTLHIEKSDTESKPNLRKTHYGRRVHFHDYLVSSR</sequence>
<dbReference type="Proteomes" id="UP000887116">
    <property type="component" value="Unassembled WGS sequence"/>
</dbReference>
<keyword evidence="2" id="KW-1185">Reference proteome</keyword>
<dbReference type="EMBL" id="BMAO01008584">
    <property type="protein sequence ID" value="GFR24967.1"/>
    <property type="molecule type" value="Genomic_DNA"/>
</dbReference>
<gene>
    <name evidence="1" type="primary">RF55_14628</name>
    <name evidence="1" type="ORF">TNCT_154561</name>
</gene>